<evidence type="ECO:0000313" key="1">
    <source>
        <dbReference type="EMBL" id="AXJ00897.1"/>
    </source>
</evidence>
<dbReference type="EMBL" id="CP027806">
    <property type="protein sequence ID" value="AXJ00897.1"/>
    <property type="molecule type" value="Genomic_DNA"/>
</dbReference>
<proteinExistence type="predicted"/>
<evidence type="ECO:0000313" key="2">
    <source>
        <dbReference type="Proteomes" id="UP000254808"/>
    </source>
</evidence>
<sequence>MIFCLPSSVRPLSAVCRPKKSNAFIFDLGSLKLPRKTVMFSEFPPKKTQAGTAWVLSRLFGRLELIYLLTGRGSGVADEIALIAALRFHKHGCCKRGQAYGAFTRNFSGACDPIGTAYE</sequence>
<dbReference type="KEGG" id="cprv:CYPRO_1646"/>
<name>A0A345UK95_9BACT</name>
<dbReference type="AlphaFoldDB" id="A0A345UK95"/>
<accession>A0A345UK95</accession>
<keyword evidence="2" id="KW-1185">Reference proteome</keyword>
<dbReference type="Proteomes" id="UP000254808">
    <property type="component" value="Chromosome"/>
</dbReference>
<organism evidence="1 2">
    <name type="scientific">Cyclonatronum proteinivorum</name>
    <dbReference type="NCBI Taxonomy" id="1457365"/>
    <lineage>
        <taxon>Bacteria</taxon>
        <taxon>Pseudomonadati</taxon>
        <taxon>Balneolota</taxon>
        <taxon>Balneolia</taxon>
        <taxon>Balneolales</taxon>
        <taxon>Cyclonatronaceae</taxon>
        <taxon>Cyclonatronum</taxon>
    </lineage>
</organism>
<gene>
    <name evidence="1" type="ORF">CYPRO_1646</name>
</gene>
<protein>
    <submittedName>
        <fullName evidence="1">Uncharacterized protein</fullName>
    </submittedName>
</protein>
<reference evidence="1 2" key="1">
    <citation type="submission" date="2018-03" db="EMBL/GenBank/DDBJ databases">
        <title>Phenotypic and genomic properties of Cyclonatronum proteinivorum gen. nov., sp. nov., a haloalkaliphilic bacteroidete from soda lakes possessing Na+-translocating rhodopsin.</title>
        <authorList>
            <person name="Toshchakov S.V."/>
            <person name="Korzhenkov A."/>
            <person name="Samarov N.I."/>
            <person name="Kublanov I.V."/>
            <person name="Muntyan M.S."/>
            <person name="Sorokin D.Y."/>
        </authorList>
    </citation>
    <scope>NUCLEOTIDE SEQUENCE [LARGE SCALE GENOMIC DNA]</scope>
    <source>
        <strain evidence="1 2">Omega</strain>
    </source>
</reference>